<accession>A0A931B6F9</accession>
<feature type="transmembrane region" description="Helical" evidence="2">
    <location>
        <begin position="31"/>
        <end position="55"/>
    </location>
</feature>
<feature type="transmembrane region" description="Helical" evidence="2">
    <location>
        <begin position="67"/>
        <end position="86"/>
    </location>
</feature>
<dbReference type="RefSeq" id="WP_196195496.1">
    <property type="nucleotide sequence ID" value="NZ_JADPRT010000008.1"/>
</dbReference>
<dbReference type="Proteomes" id="UP000657385">
    <property type="component" value="Unassembled WGS sequence"/>
</dbReference>
<evidence type="ECO:0000256" key="2">
    <source>
        <dbReference type="SAM" id="Phobius"/>
    </source>
</evidence>
<dbReference type="EMBL" id="JADPRT010000008">
    <property type="protein sequence ID" value="MBF9070312.1"/>
    <property type="molecule type" value="Genomic_DNA"/>
</dbReference>
<keyword evidence="2" id="KW-0472">Membrane</keyword>
<evidence type="ECO:0008006" key="5">
    <source>
        <dbReference type="Google" id="ProtNLM"/>
    </source>
</evidence>
<reference evidence="3" key="1">
    <citation type="submission" date="2020-11" db="EMBL/GenBank/DDBJ databases">
        <title>Isolation and identification of active actinomycetes.</title>
        <authorList>
            <person name="Yu B."/>
        </authorList>
    </citation>
    <scope>NUCLEOTIDE SEQUENCE</scope>
    <source>
        <strain evidence="3">NEAU-YB345</strain>
    </source>
</reference>
<feature type="region of interest" description="Disordered" evidence="1">
    <location>
        <begin position="1"/>
        <end position="25"/>
    </location>
</feature>
<evidence type="ECO:0000313" key="3">
    <source>
        <dbReference type="EMBL" id="MBF9070312.1"/>
    </source>
</evidence>
<keyword evidence="2" id="KW-1133">Transmembrane helix</keyword>
<name>A0A931B6F9_9ACTN</name>
<organism evidence="3 4">
    <name type="scientific">Streptacidiphilus fuscans</name>
    <dbReference type="NCBI Taxonomy" id="2789292"/>
    <lineage>
        <taxon>Bacteria</taxon>
        <taxon>Bacillati</taxon>
        <taxon>Actinomycetota</taxon>
        <taxon>Actinomycetes</taxon>
        <taxon>Kitasatosporales</taxon>
        <taxon>Streptomycetaceae</taxon>
        <taxon>Streptacidiphilus</taxon>
    </lineage>
</organism>
<keyword evidence="2" id="KW-0812">Transmembrane</keyword>
<evidence type="ECO:0000313" key="4">
    <source>
        <dbReference type="Proteomes" id="UP000657385"/>
    </source>
</evidence>
<gene>
    <name evidence="3" type="ORF">I2501_19985</name>
</gene>
<proteinExistence type="predicted"/>
<dbReference type="AlphaFoldDB" id="A0A931B6F9"/>
<feature type="compositionally biased region" description="Polar residues" evidence="1">
    <location>
        <begin position="1"/>
        <end position="11"/>
    </location>
</feature>
<sequence>MTSTQNTTGDSTAARGSLLDRPRPESRTNGLAPWGLALAVLVWPVGLIVSAVALFRARRLGGAGTSQAVLGLIIAPVLALITFSVLDTTSYSDTRKDPACQALRSALPALDSDLTSQPSQGQLAQDEAMLRHAEATAQNATVRDGIQAVRLDVQMDELGKDALPNVQTDANHLNDVCGG</sequence>
<comment type="caution">
    <text evidence="3">The sequence shown here is derived from an EMBL/GenBank/DDBJ whole genome shotgun (WGS) entry which is preliminary data.</text>
</comment>
<evidence type="ECO:0000256" key="1">
    <source>
        <dbReference type="SAM" id="MobiDB-lite"/>
    </source>
</evidence>
<protein>
    <recommendedName>
        <fullName evidence="5">DUF4190 domain-containing protein</fullName>
    </recommendedName>
</protein>
<keyword evidence="4" id="KW-1185">Reference proteome</keyword>